<dbReference type="Pfam" id="PF13246">
    <property type="entry name" value="Cation_ATPase"/>
    <property type="match status" value="1"/>
</dbReference>
<keyword evidence="3 5" id="KW-1133">Transmembrane helix</keyword>
<comment type="subcellular location">
    <subcellularLocation>
        <location evidence="1">Membrane</location>
        <topology evidence="1">Multi-pass membrane protein</topology>
    </subcellularLocation>
</comment>
<reference evidence="7 8" key="1">
    <citation type="journal article" date="2015" name="Genome Biol. Evol.">
        <title>The genome of winter moth (Operophtera brumata) provides a genomic perspective on sexual dimorphism and phenology.</title>
        <authorList>
            <person name="Derks M.F."/>
            <person name="Smit S."/>
            <person name="Salis L."/>
            <person name="Schijlen E."/>
            <person name="Bossers A."/>
            <person name="Mateman C."/>
            <person name="Pijl A.S."/>
            <person name="de Ridder D."/>
            <person name="Groenen M.A."/>
            <person name="Visser M.E."/>
            <person name="Megens H.J."/>
        </authorList>
    </citation>
    <scope>NUCLEOTIDE SEQUENCE [LARGE SCALE GENOMIC DNA]</scope>
    <source>
        <strain evidence="7">WM2013NL</strain>
        <tissue evidence="7">Head and thorax</tissue>
    </source>
</reference>
<evidence type="ECO:0000313" key="7">
    <source>
        <dbReference type="EMBL" id="KOB76202.1"/>
    </source>
</evidence>
<dbReference type="Gene3D" id="3.40.50.1000">
    <property type="entry name" value="HAD superfamily/HAD-like"/>
    <property type="match status" value="1"/>
</dbReference>
<dbReference type="Gene3D" id="1.20.1110.10">
    <property type="entry name" value="Calcium-transporting ATPase, transmembrane domain"/>
    <property type="match status" value="2"/>
</dbReference>
<dbReference type="SUPFAM" id="SSF81665">
    <property type="entry name" value="Calcium ATPase, transmembrane domain M"/>
    <property type="match status" value="1"/>
</dbReference>
<feature type="transmembrane region" description="Helical" evidence="5">
    <location>
        <begin position="244"/>
        <end position="268"/>
    </location>
</feature>
<dbReference type="GO" id="GO:0016887">
    <property type="term" value="F:ATP hydrolysis activity"/>
    <property type="evidence" value="ECO:0007669"/>
    <property type="project" value="InterPro"/>
</dbReference>
<dbReference type="InterPro" id="IPR036412">
    <property type="entry name" value="HAD-like_sf"/>
</dbReference>
<gene>
    <name evidence="7" type="ORF">OBRU01_06204</name>
</gene>
<dbReference type="Proteomes" id="UP000037510">
    <property type="component" value="Unassembled WGS sequence"/>
</dbReference>
<comment type="caution">
    <text evidence="7">The sequence shown here is derived from an EMBL/GenBank/DDBJ whole genome shotgun (WGS) entry which is preliminary data.</text>
</comment>
<keyword evidence="2 5" id="KW-0812">Transmembrane</keyword>
<dbReference type="InterPro" id="IPR023299">
    <property type="entry name" value="ATPase_P-typ_cyto_dom_N"/>
</dbReference>
<dbReference type="PRINTS" id="PR00120">
    <property type="entry name" value="HATPASE"/>
</dbReference>
<dbReference type="GO" id="GO:0005524">
    <property type="term" value="F:ATP binding"/>
    <property type="evidence" value="ECO:0007669"/>
    <property type="project" value="InterPro"/>
</dbReference>
<dbReference type="GO" id="GO:0005388">
    <property type="term" value="F:P-type calcium transporter activity"/>
    <property type="evidence" value="ECO:0007669"/>
    <property type="project" value="UniProtKB-EC"/>
</dbReference>
<dbReference type="SUPFAM" id="SSF56784">
    <property type="entry name" value="HAD-like"/>
    <property type="match status" value="2"/>
</dbReference>
<name>A0A0L7LL92_OPEBR</name>
<sequence>MRMAKRNAIVKKLPTVETLGCVNVICSDKTGGSVMQQRSDPRRHVVRAADRGRDNRCVPKFGETSKEELFVKGAIEKVLPLCTTYIDSAGNYTAMTKQKQNEFIAEAYNIGRMGLRIIAMCRGRSLEALTYTGACGVCDPAVATLPRASANVKMVTGDSRPTALAVGDGVNDGVALKRADIGIAMGNGTDVCKEAADMILVDSDFATIIAAIEEGKCIFYNIRNFPVDREVVERRARVGAPRRILSRGLLANVLLSAAIIIAGTLWLFNREDVPDRGHPEPGGTDAGHLLPAAAARVPNRSTHRTRSVSRMYLTAVTLSLVGQMLVIYFPPLQRVFQTEALTVQGMFLTAVTLSLVGQMLVIYFPPLQRVFQTEALTVQGMYLTAVTLSLVGQMLVIYFPPLQRVFQTEALTVQGQHLGWT</sequence>
<dbReference type="Pfam" id="PF08282">
    <property type="entry name" value="Hydrolase_3"/>
    <property type="match status" value="1"/>
</dbReference>
<dbReference type="PANTHER" id="PTHR42861">
    <property type="entry name" value="CALCIUM-TRANSPORTING ATPASE"/>
    <property type="match status" value="1"/>
</dbReference>
<dbReference type="InterPro" id="IPR001757">
    <property type="entry name" value="P_typ_ATPase"/>
</dbReference>
<evidence type="ECO:0000256" key="2">
    <source>
        <dbReference type="ARBA" id="ARBA00022692"/>
    </source>
</evidence>
<accession>A0A0L7LL92</accession>
<dbReference type="AlphaFoldDB" id="A0A0L7LL92"/>
<feature type="domain" description="Cation-transporting P-type ATPase C-terminal" evidence="6">
    <location>
        <begin position="293"/>
        <end position="351"/>
    </location>
</feature>
<dbReference type="InterPro" id="IPR023298">
    <property type="entry name" value="ATPase_P-typ_TM_dom_sf"/>
</dbReference>
<protein>
    <submittedName>
        <fullName evidence="7">Calcium-transporting ATPase</fullName>
    </submittedName>
</protein>
<organism evidence="7 8">
    <name type="scientific">Operophtera brumata</name>
    <name type="common">Winter moth</name>
    <name type="synonym">Phalaena brumata</name>
    <dbReference type="NCBI Taxonomy" id="104452"/>
    <lineage>
        <taxon>Eukaryota</taxon>
        <taxon>Metazoa</taxon>
        <taxon>Ecdysozoa</taxon>
        <taxon>Arthropoda</taxon>
        <taxon>Hexapoda</taxon>
        <taxon>Insecta</taxon>
        <taxon>Pterygota</taxon>
        <taxon>Neoptera</taxon>
        <taxon>Endopterygota</taxon>
        <taxon>Lepidoptera</taxon>
        <taxon>Glossata</taxon>
        <taxon>Ditrysia</taxon>
        <taxon>Geometroidea</taxon>
        <taxon>Geometridae</taxon>
        <taxon>Larentiinae</taxon>
        <taxon>Operophtera</taxon>
    </lineage>
</organism>
<evidence type="ECO:0000256" key="5">
    <source>
        <dbReference type="SAM" id="Phobius"/>
    </source>
</evidence>
<dbReference type="Gene3D" id="3.40.1110.10">
    <property type="entry name" value="Calcium-transporting ATPase, cytoplasmic domain N"/>
    <property type="match status" value="1"/>
</dbReference>
<dbReference type="GO" id="GO:0016020">
    <property type="term" value="C:membrane"/>
    <property type="evidence" value="ECO:0007669"/>
    <property type="project" value="UniProtKB-SubCell"/>
</dbReference>
<dbReference type="InterPro" id="IPR006068">
    <property type="entry name" value="ATPase_P-typ_cation-transptr_C"/>
</dbReference>
<feature type="transmembrane region" description="Helical" evidence="5">
    <location>
        <begin position="311"/>
        <end position="329"/>
    </location>
</feature>
<feature type="transmembrane region" description="Helical" evidence="5">
    <location>
        <begin position="341"/>
        <end position="364"/>
    </location>
</feature>
<evidence type="ECO:0000256" key="1">
    <source>
        <dbReference type="ARBA" id="ARBA00004141"/>
    </source>
</evidence>
<dbReference type="InterPro" id="IPR023214">
    <property type="entry name" value="HAD_sf"/>
</dbReference>
<evidence type="ECO:0000256" key="4">
    <source>
        <dbReference type="ARBA" id="ARBA00023136"/>
    </source>
</evidence>
<proteinExistence type="predicted"/>
<evidence type="ECO:0000256" key="3">
    <source>
        <dbReference type="ARBA" id="ARBA00022989"/>
    </source>
</evidence>
<evidence type="ECO:0000259" key="6">
    <source>
        <dbReference type="Pfam" id="PF00689"/>
    </source>
</evidence>
<dbReference type="PROSITE" id="PS01229">
    <property type="entry name" value="COF_2"/>
    <property type="match status" value="1"/>
</dbReference>
<keyword evidence="4 5" id="KW-0472">Membrane</keyword>
<dbReference type="EMBL" id="JTDY01000692">
    <property type="protein sequence ID" value="KOB76202.1"/>
    <property type="molecule type" value="Genomic_DNA"/>
</dbReference>
<dbReference type="Pfam" id="PF00689">
    <property type="entry name" value="Cation_ATPase_C"/>
    <property type="match status" value="1"/>
</dbReference>
<keyword evidence="8" id="KW-1185">Reference proteome</keyword>
<dbReference type="STRING" id="104452.A0A0L7LL92"/>
<evidence type="ECO:0000313" key="8">
    <source>
        <dbReference type="Proteomes" id="UP000037510"/>
    </source>
</evidence>
<feature type="transmembrane region" description="Helical" evidence="5">
    <location>
        <begin position="376"/>
        <end position="399"/>
    </location>
</feature>